<organism evidence="1 2">
    <name type="scientific">Sphingomonas xinjiangensis</name>
    <dbReference type="NCBI Taxonomy" id="643568"/>
    <lineage>
        <taxon>Bacteria</taxon>
        <taxon>Pseudomonadati</taxon>
        <taxon>Pseudomonadota</taxon>
        <taxon>Alphaproteobacteria</taxon>
        <taxon>Sphingomonadales</taxon>
        <taxon>Sphingomonadaceae</taxon>
        <taxon>Sphingomonas</taxon>
    </lineage>
</organism>
<dbReference type="RefSeq" id="WP_184083856.1">
    <property type="nucleotide sequence ID" value="NZ_JACIJF010000001.1"/>
</dbReference>
<dbReference type="AlphaFoldDB" id="A0A840Y7L7"/>
<name>A0A840Y7L7_9SPHN</name>
<evidence type="ECO:0000313" key="2">
    <source>
        <dbReference type="Proteomes" id="UP000527143"/>
    </source>
</evidence>
<evidence type="ECO:0000313" key="1">
    <source>
        <dbReference type="EMBL" id="MBB5709287.1"/>
    </source>
</evidence>
<accession>A0A840Y7L7</accession>
<comment type="caution">
    <text evidence="1">The sequence shown here is derived from an EMBL/GenBank/DDBJ whole genome shotgun (WGS) entry which is preliminary data.</text>
</comment>
<protein>
    <submittedName>
        <fullName evidence="1">Uncharacterized protein</fullName>
    </submittedName>
</protein>
<dbReference type="Proteomes" id="UP000527143">
    <property type="component" value="Unassembled WGS sequence"/>
</dbReference>
<gene>
    <name evidence="1" type="ORF">FHT02_000493</name>
</gene>
<keyword evidence="2" id="KW-1185">Reference proteome</keyword>
<reference evidence="1 2" key="1">
    <citation type="submission" date="2020-08" db="EMBL/GenBank/DDBJ databases">
        <title>Genomic Encyclopedia of Type Strains, Phase IV (KMG-IV): sequencing the most valuable type-strain genomes for metagenomic binning, comparative biology and taxonomic classification.</title>
        <authorList>
            <person name="Goeker M."/>
        </authorList>
    </citation>
    <scope>NUCLEOTIDE SEQUENCE [LARGE SCALE GENOMIC DNA]</scope>
    <source>
        <strain evidence="1 2">DSM 26736</strain>
    </source>
</reference>
<sequence>MTAPIAAAYMGVSEGTFLARFGAFGVKEGSNKLWAKAQLDRLIAKQFALPQARGAAAERDDSWDDVR</sequence>
<dbReference type="EMBL" id="JACIJF010000001">
    <property type="protein sequence ID" value="MBB5709287.1"/>
    <property type="molecule type" value="Genomic_DNA"/>
</dbReference>
<proteinExistence type="predicted"/>